<sequence length="236" mass="24111">MSAASPPRPDGRDAAGRAELAALAAAVSARYAGASRFARGFVDGKLRHDPATPALLRLAAREPFGAVVDLGCGRGQLGLALLAAGLAEHLTGLDRDAAKLAEARRAAAGLPADFTETDLAAPDPALPGCDTLLMVDVLYQLPEAAQRPLLAAAARAARRRVLVRAFDPDRGWRSAAGYAVEVLGRAVRGNGNAIHPLPLAGVAAPLEAAGFAVSVSPCWGNTPLPNVLLVAERAGA</sequence>
<reference evidence="2 3" key="1">
    <citation type="journal article" date="2019" name="Int. J. Syst. Evol. Microbiol.">
        <title>The Global Catalogue of Microorganisms (GCM) 10K type strain sequencing project: providing services to taxonomists for standard genome sequencing and annotation.</title>
        <authorList>
            <consortium name="The Broad Institute Genomics Platform"/>
            <consortium name="The Broad Institute Genome Sequencing Center for Infectious Disease"/>
            <person name="Wu L."/>
            <person name="Ma J."/>
        </authorList>
    </citation>
    <scope>NUCLEOTIDE SEQUENCE [LARGE SCALE GENOMIC DNA]</scope>
    <source>
        <strain evidence="2 3">JCM 9933</strain>
    </source>
</reference>
<comment type="caution">
    <text evidence="2">The sequence shown here is derived from an EMBL/GenBank/DDBJ whole genome shotgun (WGS) entry which is preliminary data.</text>
</comment>
<name>A0ABN1FAH7_9PROT</name>
<dbReference type="Proteomes" id="UP001501588">
    <property type="component" value="Unassembled WGS sequence"/>
</dbReference>
<feature type="domain" description="Methyltransferase" evidence="1">
    <location>
        <begin position="67"/>
        <end position="158"/>
    </location>
</feature>
<evidence type="ECO:0000313" key="3">
    <source>
        <dbReference type="Proteomes" id="UP001501588"/>
    </source>
</evidence>
<dbReference type="SUPFAM" id="SSF53335">
    <property type="entry name" value="S-adenosyl-L-methionine-dependent methyltransferases"/>
    <property type="match status" value="1"/>
</dbReference>
<evidence type="ECO:0000313" key="2">
    <source>
        <dbReference type="EMBL" id="GAA0586128.1"/>
    </source>
</evidence>
<evidence type="ECO:0000259" key="1">
    <source>
        <dbReference type="Pfam" id="PF13649"/>
    </source>
</evidence>
<keyword evidence="3" id="KW-1185">Reference proteome</keyword>
<proteinExistence type="predicted"/>
<dbReference type="EMBL" id="BAAAFZ010000034">
    <property type="protein sequence ID" value="GAA0586128.1"/>
    <property type="molecule type" value="Genomic_DNA"/>
</dbReference>
<accession>A0ABN1FAH7</accession>
<dbReference type="Gene3D" id="3.40.50.150">
    <property type="entry name" value="Vaccinia Virus protein VP39"/>
    <property type="match status" value="1"/>
</dbReference>
<gene>
    <name evidence="2" type="ORF">GCM10009416_25580</name>
</gene>
<dbReference type="InterPro" id="IPR041698">
    <property type="entry name" value="Methyltransf_25"/>
</dbReference>
<dbReference type="RefSeq" id="WP_343895695.1">
    <property type="nucleotide sequence ID" value="NZ_BAAAFZ010000034.1"/>
</dbReference>
<organism evidence="2 3">
    <name type="scientific">Craurococcus roseus</name>
    <dbReference type="NCBI Taxonomy" id="77585"/>
    <lineage>
        <taxon>Bacteria</taxon>
        <taxon>Pseudomonadati</taxon>
        <taxon>Pseudomonadota</taxon>
        <taxon>Alphaproteobacteria</taxon>
        <taxon>Acetobacterales</taxon>
        <taxon>Acetobacteraceae</taxon>
        <taxon>Craurococcus</taxon>
    </lineage>
</organism>
<dbReference type="InterPro" id="IPR029063">
    <property type="entry name" value="SAM-dependent_MTases_sf"/>
</dbReference>
<protein>
    <recommendedName>
        <fullName evidence="1">Methyltransferase domain-containing protein</fullName>
    </recommendedName>
</protein>
<dbReference type="Pfam" id="PF13649">
    <property type="entry name" value="Methyltransf_25"/>
    <property type="match status" value="1"/>
</dbReference>